<name>A0A5S4YPA0_9BRAD</name>
<comment type="caution">
    <text evidence="1">The sequence shown here is derived from an EMBL/GenBank/DDBJ whole genome shotgun (WGS) entry which is preliminary data.</text>
</comment>
<reference evidence="1 2" key="1">
    <citation type="submission" date="2019-08" db="EMBL/GenBank/DDBJ databases">
        <title>Bradyrhizobium hipponensis sp. nov., a rhizobium isolated from a Lupinus angustifolius root nodule in Tunisia.</title>
        <authorList>
            <person name="Off K."/>
            <person name="Rejili M."/>
            <person name="Mars M."/>
            <person name="Brachmann A."/>
            <person name="Marin M."/>
        </authorList>
    </citation>
    <scope>NUCLEOTIDE SEQUENCE [LARGE SCALE GENOMIC DNA]</scope>
    <source>
        <strain evidence="2">aSej3</strain>
    </source>
</reference>
<dbReference type="EMBL" id="VSTH01000049">
    <property type="protein sequence ID" value="TYO65752.1"/>
    <property type="molecule type" value="Genomic_DNA"/>
</dbReference>
<organism evidence="1 2">
    <name type="scientific">Bradyrhizobium hipponense</name>
    <dbReference type="NCBI Taxonomy" id="2605638"/>
    <lineage>
        <taxon>Bacteria</taxon>
        <taxon>Pseudomonadati</taxon>
        <taxon>Pseudomonadota</taxon>
        <taxon>Alphaproteobacteria</taxon>
        <taxon>Hyphomicrobiales</taxon>
        <taxon>Nitrobacteraceae</taxon>
        <taxon>Bradyrhizobium</taxon>
    </lineage>
</organism>
<evidence type="ECO:0000313" key="1">
    <source>
        <dbReference type="EMBL" id="TYO65752.1"/>
    </source>
</evidence>
<sequence length="85" mass="9249">MTGKLTATVTDFHSLGRNTLRGFAAVRLAELHLEIAGVAIHQKGDKRWVALPSVLVLISPAALSFRRFACSNRIPTPTSEERAHA</sequence>
<evidence type="ECO:0000313" key="2">
    <source>
        <dbReference type="Proteomes" id="UP000324797"/>
    </source>
</evidence>
<proteinExistence type="predicted"/>
<protein>
    <submittedName>
        <fullName evidence="1">Uncharacterized protein</fullName>
    </submittedName>
</protein>
<dbReference type="AlphaFoldDB" id="A0A5S4YPA0"/>
<keyword evidence="2" id="KW-1185">Reference proteome</keyword>
<accession>A0A5S4YPA0</accession>
<dbReference type="RefSeq" id="WP_148740211.1">
    <property type="nucleotide sequence ID" value="NZ_VSTH01000049.1"/>
</dbReference>
<dbReference type="Proteomes" id="UP000324797">
    <property type="component" value="Unassembled WGS sequence"/>
</dbReference>
<gene>
    <name evidence="1" type="ORF">FXV83_15155</name>
</gene>